<gene>
    <name evidence="2" type="ORF">B0H17DRAFT_1129428</name>
</gene>
<feature type="transmembrane region" description="Helical" evidence="1">
    <location>
        <begin position="12"/>
        <end position="31"/>
    </location>
</feature>
<dbReference type="EMBL" id="JARKIE010000023">
    <property type="protein sequence ID" value="KAJ7699382.1"/>
    <property type="molecule type" value="Genomic_DNA"/>
</dbReference>
<comment type="caution">
    <text evidence="2">The sequence shown here is derived from an EMBL/GenBank/DDBJ whole genome shotgun (WGS) entry which is preliminary data.</text>
</comment>
<sequence>MGGLLQRLATHVGLLWCLFAFLPLPLLQHYSACKIWRCASRAEPEDVEDALHFVLHAVWGDVQWLDECDPVWWHNSLGLALFVVAKDVLQLLHMWLSKRELATQRVRSRKFVGVDPRELDLLPAAQMCAGMTLPGTF</sequence>
<proteinExistence type="predicted"/>
<keyword evidence="1" id="KW-0812">Transmembrane</keyword>
<keyword evidence="1" id="KW-0472">Membrane</keyword>
<evidence type="ECO:0000256" key="1">
    <source>
        <dbReference type="SAM" id="Phobius"/>
    </source>
</evidence>
<accession>A0AAD7GNK5</accession>
<name>A0AAD7GNK5_MYCRO</name>
<reference evidence="2" key="1">
    <citation type="submission" date="2023-03" db="EMBL/GenBank/DDBJ databases">
        <title>Massive genome expansion in bonnet fungi (Mycena s.s.) driven by repeated elements and novel gene families across ecological guilds.</title>
        <authorList>
            <consortium name="Lawrence Berkeley National Laboratory"/>
            <person name="Harder C.B."/>
            <person name="Miyauchi S."/>
            <person name="Viragh M."/>
            <person name="Kuo A."/>
            <person name="Thoen E."/>
            <person name="Andreopoulos B."/>
            <person name="Lu D."/>
            <person name="Skrede I."/>
            <person name="Drula E."/>
            <person name="Henrissat B."/>
            <person name="Morin E."/>
            <person name="Kohler A."/>
            <person name="Barry K."/>
            <person name="LaButti K."/>
            <person name="Morin E."/>
            <person name="Salamov A."/>
            <person name="Lipzen A."/>
            <person name="Mereny Z."/>
            <person name="Hegedus B."/>
            <person name="Baldrian P."/>
            <person name="Stursova M."/>
            <person name="Weitz H."/>
            <person name="Taylor A."/>
            <person name="Grigoriev I.V."/>
            <person name="Nagy L.G."/>
            <person name="Martin F."/>
            <person name="Kauserud H."/>
        </authorList>
    </citation>
    <scope>NUCLEOTIDE SEQUENCE</scope>
    <source>
        <strain evidence="2">CBHHK067</strain>
    </source>
</reference>
<keyword evidence="3" id="KW-1185">Reference proteome</keyword>
<organism evidence="2 3">
    <name type="scientific">Mycena rosella</name>
    <name type="common">Pink bonnet</name>
    <name type="synonym">Agaricus rosellus</name>
    <dbReference type="NCBI Taxonomy" id="1033263"/>
    <lineage>
        <taxon>Eukaryota</taxon>
        <taxon>Fungi</taxon>
        <taxon>Dikarya</taxon>
        <taxon>Basidiomycota</taxon>
        <taxon>Agaricomycotina</taxon>
        <taxon>Agaricomycetes</taxon>
        <taxon>Agaricomycetidae</taxon>
        <taxon>Agaricales</taxon>
        <taxon>Marasmiineae</taxon>
        <taxon>Mycenaceae</taxon>
        <taxon>Mycena</taxon>
    </lineage>
</organism>
<keyword evidence="1" id="KW-1133">Transmembrane helix</keyword>
<evidence type="ECO:0000313" key="3">
    <source>
        <dbReference type="Proteomes" id="UP001221757"/>
    </source>
</evidence>
<evidence type="ECO:0000313" key="2">
    <source>
        <dbReference type="EMBL" id="KAJ7699382.1"/>
    </source>
</evidence>
<dbReference type="Proteomes" id="UP001221757">
    <property type="component" value="Unassembled WGS sequence"/>
</dbReference>
<dbReference type="AlphaFoldDB" id="A0AAD7GNK5"/>
<protein>
    <submittedName>
        <fullName evidence="2">Uncharacterized protein</fullName>
    </submittedName>
</protein>